<protein>
    <submittedName>
        <fullName evidence="2">Uncharacterized protein</fullName>
    </submittedName>
</protein>
<dbReference type="EMBL" id="CARXXK010000152">
    <property type="protein sequence ID" value="CAI6370036.1"/>
    <property type="molecule type" value="Genomic_DNA"/>
</dbReference>
<dbReference type="AlphaFoldDB" id="A0AAV0XPF8"/>
<name>A0AAV0XPF8_9HEMI</name>
<keyword evidence="3" id="KW-1185">Reference proteome</keyword>
<feature type="region of interest" description="Disordered" evidence="1">
    <location>
        <begin position="147"/>
        <end position="186"/>
    </location>
</feature>
<dbReference type="Proteomes" id="UP001160148">
    <property type="component" value="Unassembled WGS sequence"/>
</dbReference>
<reference evidence="2 3" key="1">
    <citation type="submission" date="2023-01" db="EMBL/GenBank/DDBJ databases">
        <authorList>
            <person name="Whitehead M."/>
        </authorList>
    </citation>
    <scope>NUCLEOTIDE SEQUENCE [LARGE SCALE GENOMIC DNA]</scope>
</reference>
<proteinExistence type="predicted"/>
<organism evidence="2 3">
    <name type="scientific">Macrosiphum euphorbiae</name>
    <name type="common">potato aphid</name>
    <dbReference type="NCBI Taxonomy" id="13131"/>
    <lineage>
        <taxon>Eukaryota</taxon>
        <taxon>Metazoa</taxon>
        <taxon>Ecdysozoa</taxon>
        <taxon>Arthropoda</taxon>
        <taxon>Hexapoda</taxon>
        <taxon>Insecta</taxon>
        <taxon>Pterygota</taxon>
        <taxon>Neoptera</taxon>
        <taxon>Paraneoptera</taxon>
        <taxon>Hemiptera</taxon>
        <taxon>Sternorrhyncha</taxon>
        <taxon>Aphidomorpha</taxon>
        <taxon>Aphidoidea</taxon>
        <taxon>Aphididae</taxon>
        <taxon>Macrosiphini</taxon>
        <taxon>Macrosiphum</taxon>
    </lineage>
</organism>
<accession>A0AAV0XPF8</accession>
<evidence type="ECO:0000313" key="3">
    <source>
        <dbReference type="Proteomes" id="UP001160148"/>
    </source>
</evidence>
<sequence>MKKVKSGDGADDRYESKWKFFSALKFIVPCFIPTKTTSNMSIQKNLESSQSEPTLNEPTPSKKKVSNKRQSQTNNDEDTYLKEAIDIMEKPKTDFERFGDYVALELKSLKSDYYRGLLKSEIRKSIANIAEMDERSHWSTYSSTNFSSCSTPMPTPSPTFAENIPPSTSKEPQTTQEYYDSFTDLF</sequence>
<gene>
    <name evidence="2" type="ORF">MEUPH1_LOCUS24202</name>
</gene>
<feature type="compositionally biased region" description="Polar residues" evidence="1">
    <location>
        <begin position="42"/>
        <end position="59"/>
    </location>
</feature>
<feature type="region of interest" description="Disordered" evidence="1">
    <location>
        <begin position="42"/>
        <end position="79"/>
    </location>
</feature>
<comment type="caution">
    <text evidence="2">The sequence shown here is derived from an EMBL/GenBank/DDBJ whole genome shotgun (WGS) entry which is preliminary data.</text>
</comment>
<evidence type="ECO:0000313" key="2">
    <source>
        <dbReference type="EMBL" id="CAI6370036.1"/>
    </source>
</evidence>
<feature type="compositionally biased region" description="Polar residues" evidence="1">
    <location>
        <begin position="165"/>
        <end position="178"/>
    </location>
</feature>
<evidence type="ECO:0000256" key="1">
    <source>
        <dbReference type="SAM" id="MobiDB-lite"/>
    </source>
</evidence>